<comment type="caution">
    <text evidence="1">Lacks conserved residue(s) required for the propagation of feature annotation.</text>
</comment>
<dbReference type="Gene3D" id="3.40.50.2300">
    <property type="match status" value="1"/>
</dbReference>
<dbReference type="InterPro" id="IPR011006">
    <property type="entry name" value="CheY-like_superfamily"/>
</dbReference>
<gene>
    <name evidence="3" type="ORF">BB934_15590</name>
</gene>
<evidence type="ECO:0000259" key="2">
    <source>
        <dbReference type="PROSITE" id="PS50110"/>
    </source>
</evidence>
<dbReference type="RefSeq" id="WP_099510479.1">
    <property type="nucleotide sequence ID" value="NZ_CP016616.1"/>
</dbReference>
<protein>
    <recommendedName>
        <fullName evidence="2">Response regulatory domain-containing protein</fullName>
    </recommendedName>
</protein>
<name>A0A1B2EHQ6_9HYPH</name>
<reference evidence="3" key="1">
    <citation type="submission" date="2016-07" db="EMBL/GenBank/DDBJ databases">
        <title>Microvirga ossetica sp. nov. a new species of rhizobia isolated from root nodules of the legume species Vicia alpestris Steven originated from North Ossetia region in the Caucasus.</title>
        <authorList>
            <person name="Safronova V.I."/>
            <person name="Kuznetsova I.G."/>
            <person name="Sazanova A.L."/>
            <person name="Belimov A."/>
            <person name="Andronov E."/>
            <person name="Osledkin Y.S."/>
            <person name="Onishchuk O.P."/>
            <person name="Kurchak O.N."/>
            <person name="Shaposhnikov A.I."/>
            <person name="Willems A."/>
            <person name="Tikhonovich I.A."/>
        </authorList>
    </citation>
    <scope>NUCLEOTIDE SEQUENCE [LARGE SCALE GENOMIC DNA]</scope>
    <source>
        <strain evidence="3">V5/3M</strain>
    </source>
</reference>
<dbReference type="KEGG" id="moc:BB934_15590"/>
<organism evidence="3">
    <name type="scientific">Microvirga ossetica</name>
    <dbReference type="NCBI Taxonomy" id="1882682"/>
    <lineage>
        <taxon>Bacteria</taxon>
        <taxon>Pseudomonadati</taxon>
        <taxon>Pseudomonadota</taxon>
        <taxon>Alphaproteobacteria</taxon>
        <taxon>Hyphomicrobiales</taxon>
        <taxon>Methylobacteriaceae</taxon>
        <taxon>Microvirga</taxon>
    </lineage>
</organism>
<dbReference type="EMBL" id="CP016616">
    <property type="protein sequence ID" value="ANY79467.1"/>
    <property type="molecule type" value="Genomic_DNA"/>
</dbReference>
<sequence>MNAASVTVLPRRTPPSILVVETDVRIRCLVSDALRALDFKVLEASSADDALTVLEAMRIDLLFIALDLSGGRSVLDVARLARTRRMHTRIILASDGVLAKTVADDFGPVLRKPYETSQVVELVIRALNWPEVPGTPRGTWPVEPR</sequence>
<accession>A0A1B2EHQ6</accession>
<dbReference type="GO" id="GO:0000160">
    <property type="term" value="P:phosphorelay signal transduction system"/>
    <property type="evidence" value="ECO:0007669"/>
    <property type="project" value="InterPro"/>
</dbReference>
<dbReference type="SMART" id="SM00448">
    <property type="entry name" value="REC"/>
    <property type="match status" value="1"/>
</dbReference>
<dbReference type="AlphaFoldDB" id="A0A1B2EHQ6"/>
<evidence type="ECO:0000313" key="3">
    <source>
        <dbReference type="EMBL" id="ANY79467.1"/>
    </source>
</evidence>
<proteinExistence type="predicted"/>
<dbReference type="InterPro" id="IPR001789">
    <property type="entry name" value="Sig_transdc_resp-reg_receiver"/>
</dbReference>
<dbReference type="SUPFAM" id="SSF52172">
    <property type="entry name" value="CheY-like"/>
    <property type="match status" value="1"/>
</dbReference>
<dbReference type="PROSITE" id="PS50110">
    <property type="entry name" value="RESPONSE_REGULATORY"/>
    <property type="match status" value="1"/>
</dbReference>
<evidence type="ECO:0000256" key="1">
    <source>
        <dbReference type="PROSITE-ProRule" id="PRU00169"/>
    </source>
</evidence>
<dbReference type="OrthoDB" id="8019070at2"/>
<feature type="domain" description="Response regulatory" evidence="2">
    <location>
        <begin position="16"/>
        <end position="127"/>
    </location>
</feature>